<organism evidence="10 11">
    <name type="scientific">candidate division WS6 bacterium RIFOXYB1_FULL_33_14</name>
    <dbReference type="NCBI Taxonomy" id="1817896"/>
    <lineage>
        <taxon>Bacteria</taxon>
        <taxon>Candidatus Dojkabacteria</taxon>
    </lineage>
</organism>
<dbReference type="AlphaFoldDB" id="A0A1F4UGE6"/>
<dbReference type="GO" id="GO:0005886">
    <property type="term" value="C:plasma membrane"/>
    <property type="evidence" value="ECO:0007669"/>
    <property type="project" value="UniProtKB-SubCell"/>
</dbReference>
<feature type="transmembrane region" description="Helical" evidence="8">
    <location>
        <begin position="12"/>
        <end position="29"/>
    </location>
</feature>
<proteinExistence type="predicted"/>
<gene>
    <name evidence="10" type="ORF">A2400_01490</name>
</gene>
<feature type="transmembrane region" description="Helical" evidence="8">
    <location>
        <begin position="145"/>
        <end position="161"/>
    </location>
</feature>
<feature type="domain" description="ArnT-like N-terminal" evidence="9">
    <location>
        <begin position="91"/>
        <end position="233"/>
    </location>
</feature>
<feature type="transmembrane region" description="Helical" evidence="8">
    <location>
        <begin position="92"/>
        <end position="112"/>
    </location>
</feature>
<evidence type="ECO:0000256" key="1">
    <source>
        <dbReference type="ARBA" id="ARBA00004651"/>
    </source>
</evidence>
<keyword evidence="6 8" id="KW-1133">Transmembrane helix</keyword>
<feature type="transmembrane region" description="Helical" evidence="8">
    <location>
        <begin position="414"/>
        <end position="436"/>
    </location>
</feature>
<protein>
    <recommendedName>
        <fullName evidence="9">ArnT-like N-terminal domain-containing protein</fullName>
    </recommendedName>
</protein>
<comment type="subcellular location">
    <subcellularLocation>
        <location evidence="1">Cell membrane</location>
        <topology evidence="1">Multi-pass membrane protein</topology>
    </subcellularLocation>
</comment>
<evidence type="ECO:0000256" key="8">
    <source>
        <dbReference type="SAM" id="Phobius"/>
    </source>
</evidence>
<dbReference type="Pfam" id="PF02366">
    <property type="entry name" value="PMT"/>
    <property type="match status" value="1"/>
</dbReference>
<dbReference type="GO" id="GO:0006493">
    <property type="term" value="P:protein O-linked glycosylation"/>
    <property type="evidence" value="ECO:0007669"/>
    <property type="project" value="InterPro"/>
</dbReference>
<keyword evidence="2" id="KW-1003">Cell membrane</keyword>
<accession>A0A1F4UGE6</accession>
<dbReference type="InterPro" id="IPR050297">
    <property type="entry name" value="LipidA_mod_glycosyltrf_83"/>
</dbReference>
<dbReference type="EMBL" id="MEUN01000099">
    <property type="protein sequence ID" value="OGC43997.1"/>
    <property type="molecule type" value="Genomic_DNA"/>
</dbReference>
<feature type="transmembrane region" description="Helical" evidence="8">
    <location>
        <begin position="329"/>
        <end position="346"/>
    </location>
</feature>
<feature type="transmembrane region" description="Helical" evidence="8">
    <location>
        <begin position="168"/>
        <end position="185"/>
    </location>
</feature>
<dbReference type="GO" id="GO:0016763">
    <property type="term" value="F:pentosyltransferase activity"/>
    <property type="evidence" value="ECO:0007669"/>
    <property type="project" value="TreeGrafter"/>
</dbReference>
<evidence type="ECO:0000259" key="9">
    <source>
        <dbReference type="Pfam" id="PF02366"/>
    </source>
</evidence>
<feature type="transmembrane region" description="Helical" evidence="8">
    <location>
        <begin position="353"/>
        <end position="370"/>
    </location>
</feature>
<name>A0A1F4UGE6_9BACT</name>
<sequence>MERERIYKIAKYTLFILFGITILFFAFRLRMGLSPDSSYHIEVSRAYSTTWGIPENTPDTYQWRDITRIPYLYFWINARLLNLNDGNINEVILLRLVNVIYSLGTVFVTYLLSKEVLKGKWVRLMPVFLLTNTLMFLFLSSSINYDNLGNLFSVLGIYFFVKFVKSKLSIAYLLLMLIAVSLGSFTKYTVLPLAFILVILSFVHIFLERKKVKDIKFGKELFLLLPLTILLFFNIQIYGVNLIKYGGLEPKCEQILTHEQCLSNGVYYRDMVTMPAIEVNGIAHIIQMITDGERVNPVIYFRYWIWNIVGKVYGIMGDNSLQTTDTLKVLYLFFLSVGATLTFVYWKKFKRLDYYLLITFLFYVLVLFLAQNYKMYLKHNHMYLALQGRYLFPVISIGYVMYIKTLFFIKKKWLFSLILIPLILLFIYGCIPYFFLNVESHWFELNF</sequence>
<keyword evidence="4" id="KW-0808">Transferase</keyword>
<evidence type="ECO:0000256" key="4">
    <source>
        <dbReference type="ARBA" id="ARBA00022679"/>
    </source>
</evidence>
<dbReference type="InterPro" id="IPR003342">
    <property type="entry name" value="ArnT-like_N"/>
</dbReference>
<keyword evidence="3" id="KW-0328">Glycosyltransferase</keyword>
<feature type="transmembrane region" description="Helical" evidence="8">
    <location>
        <begin position="221"/>
        <end position="240"/>
    </location>
</feature>
<reference evidence="10 11" key="1">
    <citation type="journal article" date="2016" name="Nat. Commun.">
        <title>Thousands of microbial genomes shed light on interconnected biogeochemical processes in an aquifer system.</title>
        <authorList>
            <person name="Anantharaman K."/>
            <person name="Brown C.T."/>
            <person name="Hug L.A."/>
            <person name="Sharon I."/>
            <person name="Castelle C.J."/>
            <person name="Probst A.J."/>
            <person name="Thomas B.C."/>
            <person name="Singh A."/>
            <person name="Wilkins M.J."/>
            <person name="Karaoz U."/>
            <person name="Brodie E.L."/>
            <person name="Williams K.H."/>
            <person name="Hubbard S.S."/>
            <person name="Banfield J.F."/>
        </authorList>
    </citation>
    <scope>NUCLEOTIDE SEQUENCE [LARGE SCALE GENOMIC DNA]</scope>
</reference>
<feature type="transmembrane region" description="Helical" evidence="8">
    <location>
        <begin position="390"/>
        <end position="407"/>
    </location>
</feature>
<keyword evidence="5 8" id="KW-0812">Transmembrane</keyword>
<feature type="transmembrane region" description="Helical" evidence="8">
    <location>
        <begin position="121"/>
        <end position="139"/>
    </location>
</feature>
<evidence type="ECO:0000256" key="5">
    <source>
        <dbReference type="ARBA" id="ARBA00022692"/>
    </source>
</evidence>
<evidence type="ECO:0000256" key="6">
    <source>
        <dbReference type="ARBA" id="ARBA00022989"/>
    </source>
</evidence>
<dbReference type="GO" id="GO:0000030">
    <property type="term" value="F:mannosyltransferase activity"/>
    <property type="evidence" value="ECO:0007669"/>
    <property type="project" value="InterPro"/>
</dbReference>
<dbReference type="PANTHER" id="PTHR33908">
    <property type="entry name" value="MANNOSYLTRANSFERASE YKCB-RELATED"/>
    <property type="match status" value="1"/>
</dbReference>
<feature type="transmembrane region" description="Helical" evidence="8">
    <location>
        <begin position="191"/>
        <end position="209"/>
    </location>
</feature>
<evidence type="ECO:0000256" key="7">
    <source>
        <dbReference type="ARBA" id="ARBA00023136"/>
    </source>
</evidence>
<evidence type="ECO:0000313" key="10">
    <source>
        <dbReference type="EMBL" id="OGC43997.1"/>
    </source>
</evidence>
<evidence type="ECO:0000256" key="3">
    <source>
        <dbReference type="ARBA" id="ARBA00022676"/>
    </source>
</evidence>
<dbReference type="Proteomes" id="UP000177434">
    <property type="component" value="Unassembled WGS sequence"/>
</dbReference>
<evidence type="ECO:0000313" key="11">
    <source>
        <dbReference type="Proteomes" id="UP000177434"/>
    </source>
</evidence>
<evidence type="ECO:0000256" key="2">
    <source>
        <dbReference type="ARBA" id="ARBA00022475"/>
    </source>
</evidence>
<comment type="caution">
    <text evidence="10">The sequence shown here is derived from an EMBL/GenBank/DDBJ whole genome shotgun (WGS) entry which is preliminary data.</text>
</comment>
<dbReference type="PANTHER" id="PTHR33908:SF11">
    <property type="entry name" value="MEMBRANE PROTEIN"/>
    <property type="match status" value="1"/>
</dbReference>
<keyword evidence="7 8" id="KW-0472">Membrane</keyword>
<dbReference type="GO" id="GO:0009103">
    <property type="term" value="P:lipopolysaccharide biosynthetic process"/>
    <property type="evidence" value="ECO:0007669"/>
    <property type="project" value="UniProtKB-ARBA"/>
</dbReference>